<dbReference type="Pfam" id="PF14315">
    <property type="entry name" value="DUF4380"/>
    <property type="match status" value="1"/>
</dbReference>
<gene>
    <name evidence="1" type="ORF">CSC65_04935</name>
</gene>
<proteinExistence type="predicted"/>
<evidence type="ECO:0000313" key="2">
    <source>
        <dbReference type="Proteomes" id="UP000788419"/>
    </source>
</evidence>
<name>A0ABQ6Z8N9_9GAMM</name>
<dbReference type="Proteomes" id="UP000788419">
    <property type="component" value="Unassembled WGS sequence"/>
</dbReference>
<organism evidence="1 2">
    <name type="scientific">Pseudoxanthomonas daejeonensis</name>
    <dbReference type="NCBI Taxonomy" id="266062"/>
    <lineage>
        <taxon>Bacteria</taxon>
        <taxon>Pseudomonadati</taxon>
        <taxon>Pseudomonadota</taxon>
        <taxon>Gammaproteobacteria</taxon>
        <taxon>Lysobacterales</taxon>
        <taxon>Lysobacteraceae</taxon>
        <taxon>Pseudoxanthomonas</taxon>
    </lineage>
</organism>
<reference evidence="1 2" key="1">
    <citation type="submission" date="2017-10" db="EMBL/GenBank/DDBJ databases">
        <title>Whole genome sequencing of members of genus Pseudoxanthomonas.</title>
        <authorList>
            <person name="Kumar S."/>
            <person name="Bansal K."/>
            <person name="Kaur A."/>
            <person name="Patil P."/>
            <person name="Sharma S."/>
            <person name="Patil P.B."/>
        </authorList>
    </citation>
    <scope>NUCLEOTIDE SEQUENCE [LARGE SCALE GENOMIC DNA]</scope>
    <source>
        <strain evidence="1 2">DSM 17801</strain>
    </source>
</reference>
<keyword evidence="2" id="KW-1185">Reference proteome</keyword>
<dbReference type="InterPro" id="IPR025488">
    <property type="entry name" value="DUF4380"/>
</dbReference>
<dbReference type="EMBL" id="PDWN01000004">
    <property type="protein sequence ID" value="KAF1695851.1"/>
    <property type="molecule type" value="Genomic_DNA"/>
</dbReference>
<dbReference type="RefSeq" id="WP_162409038.1">
    <property type="nucleotide sequence ID" value="NZ_PDWN01000004.1"/>
</dbReference>
<accession>A0ABQ6Z8N9</accession>
<comment type="caution">
    <text evidence="1">The sequence shown here is derived from an EMBL/GenBank/DDBJ whole genome shotgun (WGS) entry which is preliminary data.</text>
</comment>
<evidence type="ECO:0000313" key="1">
    <source>
        <dbReference type="EMBL" id="KAF1695851.1"/>
    </source>
</evidence>
<evidence type="ECO:0008006" key="3">
    <source>
        <dbReference type="Google" id="ProtNLM"/>
    </source>
</evidence>
<sequence>MGPADTASAAGRAHAAALHLLRHVAVVVACVAGTFHPGFAIAADPAPSRLRLESAQLRMEVSPRLGGRVLHFSLPGAPNLLKVGEATASQPEPRVEAGGENIAYLGHEIWVGPQADWWRDQTLNPARRKAAAQWPPDPWLAHAPAKVIAHDGDRLVLEGAASPVSGVQLVQTFSIAADRPGTAELAVEMRNIRKVPVSRDIWFNTRVHPETRVFVPVARDGNGVRVRSDASDGFDGLVSSSADGLFSLELLPPSEGLHGRRGKVFIQPRAGWIAGFAAGQAFLIHFELEPLERIHPDQGQVELYLDWRPGQADTGLMELEVHAPYATLAAGTSTTAHEWWVVRRYDGPDRRDAQVAFLQRMLADADIE</sequence>
<protein>
    <recommendedName>
        <fullName evidence="3">DUF4380 domain-containing protein</fullName>
    </recommendedName>
</protein>